<protein>
    <submittedName>
        <fullName evidence="2">Uncharacterized protein</fullName>
    </submittedName>
</protein>
<evidence type="ECO:0000313" key="2">
    <source>
        <dbReference type="EMBL" id="KAD1098710.1"/>
    </source>
</evidence>
<accession>A0A5N6LHJ3</accession>
<sequence length="81" mass="8559">MKIGESVSKASESNVEGGVEFGKVCGQVGGGGIKPFKEGFHNFIWVEEVSFFGIMGRSKTRASNDGSFNEAEFDGSFGGSK</sequence>
<dbReference type="EMBL" id="SZYD01001072">
    <property type="protein sequence ID" value="KAD1098710.1"/>
    <property type="molecule type" value="Genomic_DNA"/>
</dbReference>
<evidence type="ECO:0000313" key="3">
    <source>
        <dbReference type="EMBL" id="KAD4586467.1"/>
    </source>
</evidence>
<evidence type="ECO:0000313" key="4">
    <source>
        <dbReference type="Proteomes" id="UP000326396"/>
    </source>
</evidence>
<name>A0A5N6LHJ3_9ASTR</name>
<keyword evidence="4" id="KW-1185">Reference proteome</keyword>
<gene>
    <name evidence="3" type="ORF">E3N88_24068</name>
    <name evidence="2" type="ORF">E3N88_43308</name>
</gene>
<proteinExistence type="predicted"/>
<organism evidence="2 4">
    <name type="scientific">Mikania micrantha</name>
    <name type="common">bitter vine</name>
    <dbReference type="NCBI Taxonomy" id="192012"/>
    <lineage>
        <taxon>Eukaryota</taxon>
        <taxon>Viridiplantae</taxon>
        <taxon>Streptophyta</taxon>
        <taxon>Embryophyta</taxon>
        <taxon>Tracheophyta</taxon>
        <taxon>Spermatophyta</taxon>
        <taxon>Magnoliopsida</taxon>
        <taxon>eudicotyledons</taxon>
        <taxon>Gunneridae</taxon>
        <taxon>Pentapetalae</taxon>
        <taxon>asterids</taxon>
        <taxon>campanulids</taxon>
        <taxon>Asterales</taxon>
        <taxon>Asteraceae</taxon>
        <taxon>Asteroideae</taxon>
        <taxon>Heliantheae alliance</taxon>
        <taxon>Eupatorieae</taxon>
        <taxon>Mikania</taxon>
    </lineage>
</organism>
<feature type="region of interest" description="Disordered" evidence="1">
    <location>
        <begin position="59"/>
        <end position="81"/>
    </location>
</feature>
<reference evidence="2 4" key="1">
    <citation type="submission" date="2019-05" db="EMBL/GenBank/DDBJ databases">
        <title>Mikania micrantha, genome provides insights into the molecular mechanism of rapid growth.</title>
        <authorList>
            <person name="Liu B."/>
        </authorList>
    </citation>
    <scope>NUCLEOTIDE SEQUENCE [LARGE SCALE GENOMIC DNA]</scope>
    <source>
        <strain evidence="2">NLD-2019</strain>
        <tissue evidence="2">Leaf</tissue>
    </source>
</reference>
<evidence type="ECO:0000256" key="1">
    <source>
        <dbReference type="SAM" id="MobiDB-lite"/>
    </source>
</evidence>
<dbReference type="Proteomes" id="UP000326396">
    <property type="component" value="Linkage Group LG2"/>
</dbReference>
<dbReference type="EMBL" id="SZYD01000012">
    <property type="protein sequence ID" value="KAD4586467.1"/>
    <property type="molecule type" value="Genomic_DNA"/>
</dbReference>
<comment type="caution">
    <text evidence="2">The sequence shown here is derived from an EMBL/GenBank/DDBJ whole genome shotgun (WGS) entry which is preliminary data.</text>
</comment>
<dbReference type="AlphaFoldDB" id="A0A5N6LHJ3"/>